<dbReference type="Proteomes" id="UP000478052">
    <property type="component" value="Unassembled WGS sequence"/>
</dbReference>
<gene>
    <name evidence="2" type="ORF">FWK35_00036827</name>
</gene>
<dbReference type="PANTHER" id="PTHR37162:SF1">
    <property type="entry name" value="BED-TYPE DOMAIN-CONTAINING PROTEIN"/>
    <property type="match status" value="1"/>
</dbReference>
<sequence>MSDFEDSDLRDRTPEKTKRLRNEGSKSHNKTHKKQKFRSEWMDQQDFKDWLTPVIGEPLRAKCKICVIELTAELTVLKKHKISQKHKLSARSIKNVKTPINNYFDSKNIKIQEKINRAEMLLCGFIAEHNLSLNSIDHLSKLCQEAFSDSDIAKGLSIGRTKATAITKNVIGKCYHEDLASKLMKYKFSVIIDESTDVGTVKNMAICVKYYDLENNKLETKFWELVQLFTDPESAK</sequence>
<feature type="compositionally biased region" description="Basic residues" evidence="1">
    <location>
        <begin position="27"/>
        <end position="36"/>
    </location>
</feature>
<comment type="caution">
    <text evidence="2">The sequence shown here is derived from an EMBL/GenBank/DDBJ whole genome shotgun (WGS) entry which is preliminary data.</text>
</comment>
<dbReference type="AlphaFoldDB" id="A0A6G0VKW7"/>
<dbReference type="PANTHER" id="PTHR37162">
    <property type="entry name" value="HAT FAMILY DIMERISATION DOMAINCONTAINING PROTEIN-RELATED"/>
    <property type="match status" value="1"/>
</dbReference>
<proteinExistence type="predicted"/>
<evidence type="ECO:0000313" key="2">
    <source>
        <dbReference type="EMBL" id="KAF0696484.1"/>
    </source>
</evidence>
<dbReference type="OrthoDB" id="6589684at2759"/>
<name>A0A6G0VKW7_APHCR</name>
<accession>A0A6G0VKW7</accession>
<feature type="compositionally biased region" description="Basic and acidic residues" evidence="1">
    <location>
        <begin position="7"/>
        <end position="26"/>
    </location>
</feature>
<evidence type="ECO:0000313" key="3">
    <source>
        <dbReference type="Proteomes" id="UP000478052"/>
    </source>
</evidence>
<evidence type="ECO:0000256" key="1">
    <source>
        <dbReference type="SAM" id="MobiDB-lite"/>
    </source>
</evidence>
<feature type="non-terminal residue" evidence="2">
    <location>
        <position position="236"/>
    </location>
</feature>
<keyword evidence="3" id="KW-1185">Reference proteome</keyword>
<evidence type="ECO:0008006" key="4">
    <source>
        <dbReference type="Google" id="ProtNLM"/>
    </source>
</evidence>
<reference evidence="2 3" key="1">
    <citation type="submission" date="2019-08" db="EMBL/GenBank/DDBJ databases">
        <title>Whole genome of Aphis craccivora.</title>
        <authorList>
            <person name="Voronova N.V."/>
            <person name="Shulinski R.S."/>
            <person name="Bandarenka Y.V."/>
            <person name="Zhorov D.G."/>
            <person name="Warner D."/>
        </authorList>
    </citation>
    <scope>NUCLEOTIDE SEQUENCE [LARGE SCALE GENOMIC DNA]</scope>
    <source>
        <strain evidence="2">180601</strain>
        <tissue evidence="2">Whole Body</tissue>
    </source>
</reference>
<feature type="region of interest" description="Disordered" evidence="1">
    <location>
        <begin position="1"/>
        <end position="38"/>
    </location>
</feature>
<dbReference type="EMBL" id="VUJU01015159">
    <property type="protein sequence ID" value="KAF0696484.1"/>
    <property type="molecule type" value="Genomic_DNA"/>
</dbReference>
<protein>
    <recommendedName>
        <fullName evidence="4">DUF4371 domain-containing protein</fullName>
    </recommendedName>
</protein>
<organism evidence="2 3">
    <name type="scientific">Aphis craccivora</name>
    <name type="common">Cowpea aphid</name>
    <dbReference type="NCBI Taxonomy" id="307492"/>
    <lineage>
        <taxon>Eukaryota</taxon>
        <taxon>Metazoa</taxon>
        <taxon>Ecdysozoa</taxon>
        <taxon>Arthropoda</taxon>
        <taxon>Hexapoda</taxon>
        <taxon>Insecta</taxon>
        <taxon>Pterygota</taxon>
        <taxon>Neoptera</taxon>
        <taxon>Paraneoptera</taxon>
        <taxon>Hemiptera</taxon>
        <taxon>Sternorrhyncha</taxon>
        <taxon>Aphidomorpha</taxon>
        <taxon>Aphidoidea</taxon>
        <taxon>Aphididae</taxon>
        <taxon>Aphidini</taxon>
        <taxon>Aphis</taxon>
        <taxon>Aphis</taxon>
    </lineage>
</organism>